<sequence>MSGLLSPLIENYLREAGFWHVASIGWGCKLDLKLINAFMERWRLETHTFHFPCGECTITLQDMQLQLGLPVDGSILTSSAQSTDWEAVCYNFLSVISDNIYGGWIKMGWLRDTFPELGDDSTEVERIRYARAYILEIIEGYLIPDLSRNLVHLRWLLKLVDFRAVGELSW</sequence>
<dbReference type="OrthoDB" id="1421598at2759"/>
<feature type="non-terminal residue" evidence="2">
    <location>
        <position position="170"/>
    </location>
</feature>
<organism evidence="2 3">
    <name type="scientific">Gossypium harknessii</name>
    <dbReference type="NCBI Taxonomy" id="34285"/>
    <lineage>
        <taxon>Eukaryota</taxon>
        <taxon>Viridiplantae</taxon>
        <taxon>Streptophyta</taxon>
        <taxon>Embryophyta</taxon>
        <taxon>Tracheophyta</taxon>
        <taxon>Spermatophyta</taxon>
        <taxon>Magnoliopsida</taxon>
        <taxon>eudicotyledons</taxon>
        <taxon>Gunneridae</taxon>
        <taxon>Pentapetalae</taxon>
        <taxon>rosids</taxon>
        <taxon>malvids</taxon>
        <taxon>Malvales</taxon>
        <taxon>Malvaceae</taxon>
        <taxon>Malvoideae</taxon>
        <taxon>Gossypium</taxon>
    </lineage>
</organism>
<evidence type="ECO:0000313" key="2">
    <source>
        <dbReference type="EMBL" id="MBA0799834.1"/>
    </source>
</evidence>
<gene>
    <name evidence="2" type="ORF">Gohar_010323</name>
</gene>
<evidence type="ECO:0000259" key="1">
    <source>
        <dbReference type="Pfam" id="PF10536"/>
    </source>
</evidence>
<name>A0A7J9GRX2_9ROSI</name>
<dbReference type="EMBL" id="JABFAD010000006">
    <property type="protein sequence ID" value="MBA0799834.1"/>
    <property type="molecule type" value="Genomic_DNA"/>
</dbReference>
<evidence type="ECO:0000313" key="3">
    <source>
        <dbReference type="Proteomes" id="UP000593560"/>
    </source>
</evidence>
<comment type="caution">
    <text evidence="2">The sequence shown here is derived from an EMBL/GenBank/DDBJ whole genome shotgun (WGS) entry which is preliminary data.</text>
</comment>
<dbReference type="InterPro" id="IPR019557">
    <property type="entry name" value="AminoTfrase-like_pln_mobile"/>
</dbReference>
<dbReference type="InterPro" id="IPR044824">
    <property type="entry name" value="MAIN-like"/>
</dbReference>
<reference evidence="2 3" key="1">
    <citation type="journal article" date="2019" name="Genome Biol. Evol.">
        <title>Insights into the evolution of the New World diploid cottons (Gossypium, subgenus Houzingenia) based on genome sequencing.</title>
        <authorList>
            <person name="Grover C.E."/>
            <person name="Arick M.A. 2nd"/>
            <person name="Thrash A."/>
            <person name="Conover J.L."/>
            <person name="Sanders W.S."/>
            <person name="Peterson D.G."/>
            <person name="Frelichowski J.E."/>
            <person name="Scheffler J.A."/>
            <person name="Scheffler B.E."/>
            <person name="Wendel J.F."/>
        </authorList>
    </citation>
    <scope>NUCLEOTIDE SEQUENCE [LARGE SCALE GENOMIC DNA]</scope>
    <source>
        <strain evidence="2">0</strain>
        <tissue evidence="2">Leaf</tissue>
    </source>
</reference>
<dbReference type="Proteomes" id="UP000593560">
    <property type="component" value="Unassembled WGS sequence"/>
</dbReference>
<dbReference type="GO" id="GO:0010073">
    <property type="term" value="P:meristem maintenance"/>
    <property type="evidence" value="ECO:0007669"/>
    <property type="project" value="InterPro"/>
</dbReference>
<dbReference type="PANTHER" id="PTHR46033:SF8">
    <property type="entry name" value="PROTEIN MAINTENANCE OF MERISTEMS-LIKE"/>
    <property type="match status" value="1"/>
</dbReference>
<feature type="domain" description="Aminotransferase-like plant mobile" evidence="1">
    <location>
        <begin position="28"/>
        <end position="170"/>
    </location>
</feature>
<protein>
    <recommendedName>
        <fullName evidence="1">Aminotransferase-like plant mobile domain-containing protein</fullName>
    </recommendedName>
</protein>
<accession>A0A7J9GRX2</accession>
<keyword evidence="3" id="KW-1185">Reference proteome</keyword>
<proteinExistence type="predicted"/>
<dbReference type="Pfam" id="PF10536">
    <property type="entry name" value="PMD"/>
    <property type="match status" value="1"/>
</dbReference>
<dbReference type="AlphaFoldDB" id="A0A7J9GRX2"/>
<dbReference type="PANTHER" id="PTHR46033">
    <property type="entry name" value="PROTEIN MAIN-LIKE 2"/>
    <property type="match status" value="1"/>
</dbReference>